<organism evidence="10 11">
    <name type="scientific">Chitinimonas lacunae</name>
    <dbReference type="NCBI Taxonomy" id="1963018"/>
    <lineage>
        <taxon>Bacteria</taxon>
        <taxon>Pseudomonadati</taxon>
        <taxon>Pseudomonadota</taxon>
        <taxon>Betaproteobacteria</taxon>
        <taxon>Neisseriales</taxon>
        <taxon>Chitinibacteraceae</taxon>
        <taxon>Chitinimonas</taxon>
    </lineage>
</organism>
<dbReference type="InterPro" id="IPR037185">
    <property type="entry name" value="EmrE-like"/>
</dbReference>
<dbReference type="PANTHER" id="PTHR22911">
    <property type="entry name" value="ACYL-MALONYL CONDENSING ENZYME-RELATED"/>
    <property type="match status" value="1"/>
</dbReference>
<dbReference type="NCBIfam" id="TIGR00688">
    <property type="entry name" value="rarD"/>
    <property type="match status" value="1"/>
</dbReference>
<protein>
    <submittedName>
        <fullName evidence="10">EamA family transporter RarD</fullName>
    </submittedName>
</protein>
<dbReference type="InterPro" id="IPR004626">
    <property type="entry name" value="RarD"/>
</dbReference>
<feature type="transmembrane region" description="Helical" evidence="8">
    <location>
        <begin position="205"/>
        <end position="227"/>
    </location>
</feature>
<proteinExistence type="inferred from homology"/>
<feature type="transmembrane region" description="Helical" evidence="8">
    <location>
        <begin position="123"/>
        <end position="140"/>
    </location>
</feature>
<comment type="similarity">
    <text evidence="2">Belongs to the EamA transporter family.</text>
</comment>
<evidence type="ECO:0000313" key="11">
    <source>
        <dbReference type="Proteomes" id="UP001595791"/>
    </source>
</evidence>
<feature type="transmembrane region" description="Helical" evidence="8">
    <location>
        <begin position="5"/>
        <end position="22"/>
    </location>
</feature>
<gene>
    <name evidence="10" type="primary">rarD</name>
    <name evidence="10" type="ORF">ACFOW7_07765</name>
</gene>
<evidence type="ECO:0000256" key="7">
    <source>
        <dbReference type="ARBA" id="ARBA00023136"/>
    </source>
</evidence>
<evidence type="ECO:0000256" key="3">
    <source>
        <dbReference type="ARBA" id="ARBA00022448"/>
    </source>
</evidence>
<evidence type="ECO:0000256" key="1">
    <source>
        <dbReference type="ARBA" id="ARBA00004651"/>
    </source>
</evidence>
<reference evidence="11" key="1">
    <citation type="journal article" date="2019" name="Int. J. Syst. Evol. Microbiol.">
        <title>The Global Catalogue of Microorganisms (GCM) 10K type strain sequencing project: providing services to taxonomists for standard genome sequencing and annotation.</title>
        <authorList>
            <consortium name="The Broad Institute Genomics Platform"/>
            <consortium name="The Broad Institute Genome Sequencing Center for Infectious Disease"/>
            <person name="Wu L."/>
            <person name="Ma J."/>
        </authorList>
    </citation>
    <scope>NUCLEOTIDE SEQUENCE [LARGE SCALE GENOMIC DNA]</scope>
    <source>
        <strain evidence="11">LMG 29894</strain>
    </source>
</reference>
<feature type="transmembrane region" description="Helical" evidence="8">
    <location>
        <begin position="174"/>
        <end position="193"/>
    </location>
</feature>
<feature type="transmembrane region" description="Helical" evidence="8">
    <location>
        <begin position="34"/>
        <end position="55"/>
    </location>
</feature>
<dbReference type="PANTHER" id="PTHR22911:SF137">
    <property type="entry name" value="SOLUTE CARRIER FAMILY 35 MEMBER G2-RELATED"/>
    <property type="match status" value="1"/>
</dbReference>
<keyword evidence="11" id="KW-1185">Reference proteome</keyword>
<evidence type="ECO:0000256" key="2">
    <source>
        <dbReference type="ARBA" id="ARBA00007362"/>
    </source>
</evidence>
<keyword evidence="5 8" id="KW-0812">Transmembrane</keyword>
<comment type="caution">
    <text evidence="10">The sequence shown here is derived from an EMBL/GenBank/DDBJ whole genome shotgun (WGS) entry which is preliminary data.</text>
</comment>
<name>A0ABV8MNH0_9NEIS</name>
<dbReference type="RefSeq" id="WP_378162815.1">
    <property type="nucleotide sequence ID" value="NZ_JBHSBU010000001.1"/>
</dbReference>
<evidence type="ECO:0000256" key="8">
    <source>
        <dbReference type="SAM" id="Phobius"/>
    </source>
</evidence>
<feature type="transmembrane region" description="Helical" evidence="8">
    <location>
        <begin position="67"/>
        <end position="87"/>
    </location>
</feature>
<dbReference type="InterPro" id="IPR000620">
    <property type="entry name" value="EamA_dom"/>
</dbReference>
<accession>A0ABV8MNH0</accession>
<evidence type="ECO:0000256" key="4">
    <source>
        <dbReference type="ARBA" id="ARBA00022475"/>
    </source>
</evidence>
<dbReference type="EMBL" id="JBHSBU010000001">
    <property type="protein sequence ID" value="MFC4159252.1"/>
    <property type="molecule type" value="Genomic_DNA"/>
</dbReference>
<sequence>MQTGILYAVLAYLCWGLLPLYLKLLQSIPALEILLHRMVWSLLFLCLVVLIRKQWAWLGPALRDPRVLGRFAASAAVLSVNWFIYIWAVNSGRVVDASLGYFITPLVNVMFGYLLLKERLRPGQWGAVGLAALGVVWLTWQAGQLPWIALALAASFGSYALLRKTASLGALEGLTLETLLLFPFAFGYLFWLGSHGQSGFVEASGGVKLLLALAGPITAIPLLLFAAGARRIPLSLLGLLQYIGPTLQMLLGILVWHEPFDSGKLVGFALIWSALACYSLESFGNARRQRLVAESS</sequence>
<keyword evidence="6 8" id="KW-1133">Transmembrane helix</keyword>
<comment type="subcellular location">
    <subcellularLocation>
        <location evidence="1">Cell membrane</location>
        <topology evidence="1">Multi-pass membrane protein</topology>
    </subcellularLocation>
</comment>
<keyword evidence="7 8" id="KW-0472">Membrane</keyword>
<dbReference type="Proteomes" id="UP001595791">
    <property type="component" value="Unassembled WGS sequence"/>
</dbReference>
<feature type="domain" description="EamA" evidence="9">
    <location>
        <begin position="3"/>
        <end position="139"/>
    </location>
</feature>
<feature type="transmembrane region" description="Helical" evidence="8">
    <location>
        <begin position="234"/>
        <end position="256"/>
    </location>
</feature>
<feature type="transmembrane region" description="Helical" evidence="8">
    <location>
        <begin position="262"/>
        <end position="280"/>
    </location>
</feature>
<dbReference type="SUPFAM" id="SSF103481">
    <property type="entry name" value="Multidrug resistance efflux transporter EmrE"/>
    <property type="match status" value="2"/>
</dbReference>
<evidence type="ECO:0000256" key="6">
    <source>
        <dbReference type="ARBA" id="ARBA00022989"/>
    </source>
</evidence>
<feature type="transmembrane region" description="Helical" evidence="8">
    <location>
        <begin position="99"/>
        <end position="116"/>
    </location>
</feature>
<evidence type="ECO:0000313" key="10">
    <source>
        <dbReference type="EMBL" id="MFC4159252.1"/>
    </source>
</evidence>
<keyword evidence="4" id="KW-1003">Cell membrane</keyword>
<evidence type="ECO:0000256" key="5">
    <source>
        <dbReference type="ARBA" id="ARBA00022692"/>
    </source>
</evidence>
<keyword evidence="3" id="KW-0813">Transport</keyword>
<feature type="transmembrane region" description="Helical" evidence="8">
    <location>
        <begin position="146"/>
        <end position="162"/>
    </location>
</feature>
<evidence type="ECO:0000259" key="9">
    <source>
        <dbReference type="Pfam" id="PF00892"/>
    </source>
</evidence>
<dbReference type="Pfam" id="PF00892">
    <property type="entry name" value="EamA"/>
    <property type="match status" value="1"/>
</dbReference>